<dbReference type="InterPro" id="IPR036291">
    <property type="entry name" value="NAD(P)-bd_dom_sf"/>
</dbReference>
<dbReference type="Gene3D" id="3.40.50.720">
    <property type="entry name" value="NAD(P)-binding Rossmann-like Domain"/>
    <property type="match status" value="1"/>
</dbReference>
<accession>A0A3D9HRS2</accession>
<dbReference type="PANTHER" id="PTHR13812">
    <property type="entry name" value="KETIMINE REDUCTASE MU-CRYSTALLIN"/>
    <property type="match status" value="1"/>
</dbReference>
<sequence length="318" mass="33521">MALAVIPKDRITAVLREKDILEATRQALIAQAEGHVKAPPPGQLMFEAANGDCHIKYGAIQGADTFAIKVATGFYDNPGQGLPVTCGLILVMDARTGRPLLLLDDEGWLTNMRTAAAGALAAHAAAPAQISALGIIGAGEQAYLQARWTARLMGIENIHVWARRPEQAGALSQQLSQEGFQAKASPNTADLLQSCNLVITCTPAKAPLFPASEVRPGSHIVAMGADSPGKQELDPTLFARADTVLCDSLDQCLDHGDFGHAVRAGHVPETKATELGHILSRQTAGRTAPDQITIADLTGLAAQDIAMADLVRARLPDQ</sequence>
<evidence type="ECO:0000313" key="1">
    <source>
        <dbReference type="EMBL" id="RED52197.1"/>
    </source>
</evidence>
<dbReference type="Gene3D" id="3.30.1780.10">
    <property type="entry name" value="ornithine cyclodeaminase, domain 1"/>
    <property type="match status" value="1"/>
</dbReference>
<gene>
    <name evidence="1" type="ORF">DFP90_102215</name>
</gene>
<evidence type="ECO:0000313" key="2">
    <source>
        <dbReference type="Proteomes" id="UP000256845"/>
    </source>
</evidence>
<keyword evidence="2" id="KW-1185">Reference proteome</keyword>
<dbReference type="InterPro" id="IPR003462">
    <property type="entry name" value="ODC_Mu_crystall"/>
</dbReference>
<reference evidence="1 2" key="1">
    <citation type="submission" date="2018-07" db="EMBL/GenBank/DDBJ databases">
        <title>Genomic Encyclopedia of Type Strains, Phase III (KMG-III): the genomes of soil and plant-associated and newly described type strains.</title>
        <authorList>
            <person name="Whitman W."/>
        </authorList>
    </citation>
    <scope>NUCLEOTIDE SEQUENCE [LARGE SCALE GENOMIC DNA]</scope>
    <source>
        <strain evidence="1 2">CECT 8488</strain>
    </source>
</reference>
<dbReference type="PIRSF" id="PIRSF001439">
    <property type="entry name" value="CryM"/>
    <property type="match status" value="1"/>
</dbReference>
<proteinExistence type="predicted"/>
<dbReference type="AlphaFoldDB" id="A0A3D9HRS2"/>
<dbReference type="RefSeq" id="WP_115935748.1">
    <property type="nucleotide sequence ID" value="NZ_QRDW01000002.1"/>
</dbReference>
<dbReference type="InterPro" id="IPR023401">
    <property type="entry name" value="ODC_N"/>
</dbReference>
<organism evidence="1 2">
    <name type="scientific">Aestuariispira insulae</name>
    <dbReference type="NCBI Taxonomy" id="1461337"/>
    <lineage>
        <taxon>Bacteria</taxon>
        <taxon>Pseudomonadati</taxon>
        <taxon>Pseudomonadota</taxon>
        <taxon>Alphaproteobacteria</taxon>
        <taxon>Rhodospirillales</taxon>
        <taxon>Kiloniellaceae</taxon>
        <taxon>Aestuariispira</taxon>
    </lineage>
</organism>
<dbReference type="EMBL" id="QRDW01000002">
    <property type="protein sequence ID" value="RED52197.1"/>
    <property type="molecule type" value="Genomic_DNA"/>
</dbReference>
<dbReference type="Proteomes" id="UP000256845">
    <property type="component" value="Unassembled WGS sequence"/>
</dbReference>
<dbReference type="SUPFAM" id="SSF51735">
    <property type="entry name" value="NAD(P)-binding Rossmann-fold domains"/>
    <property type="match status" value="1"/>
</dbReference>
<protein>
    <submittedName>
        <fullName evidence="1">Ornithine cyclodeaminase</fullName>
    </submittedName>
</protein>
<dbReference type="Pfam" id="PF02423">
    <property type="entry name" value="OCD_Mu_crystall"/>
    <property type="match status" value="1"/>
</dbReference>
<dbReference type="OrthoDB" id="9785971at2"/>
<dbReference type="GO" id="GO:0005737">
    <property type="term" value="C:cytoplasm"/>
    <property type="evidence" value="ECO:0007669"/>
    <property type="project" value="TreeGrafter"/>
</dbReference>
<comment type="caution">
    <text evidence="1">The sequence shown here is derived from an EMBL/GenBank/DDBJ whole genome shotgun (WGS) entry which is preliminary data.</text>
</comment>
<name>A0A3D9HRS2_9PROT</name>
<dbReference type="PANTHER" id="PTHR13812:SF19">
    <property type="entry name" value="KETIMINE REDUCTASE MU-CRYSTALLIN"/>
    <property type="match status" value="1"/>
</dbReference>